<name>A0ABT0KKV1_9GAMM</name>
<dbReference type="RefSeq" id="WP_248954685.1">
    <property type="nucleotide sequence ID" value="NZ_JAKIKU010000001.1"/>
</dbReference>
<accession>A0ABT0KKV1</accession>
<evidence type="ECO:0000313" key="2">
    <source>
        <dbReference type="Proteomes" id="UP001202134"/>
    </source>
</evidence>
<evidence type="ECO:0008006" key="3">
    <source>
        <dbReference type="Google" id="ProtNLM"/>
    </source>
</evidence>
<protein>
    <recommendedName>
        <fullName evidence="3">Lipoprotein</fullName>
    </recommendedName>
</protein>
<sequence>MKTLVIGVIVSAALLSACSEPSVVKEGISKQVEQSDTAIKQEHHCNEQFFNQIEQELLTGDGQGHGPDIGSEEWKSVIEFKLGVRGQTEVPERDTIEWCDYIHSQMALR</sequence>
<gene>
    <name evidence="1" type="ORF">L2737_02730</name>
</gene>
<dbReference type="Proteomes" id="UP001202134">
    <property type="component" value="Unassembled WGS sequence"/>
</dbReference>
<reference evidence="1 2" key="1">
    <citation type="submission" date="2022-01" db="EMBL/GenBank/DDBJ databases">
        <title>Whole genome-based taxonomy of the Shewanellaceae.</title>
        <authorList>
            <person name="Martin-Rodriguez A.J."/>
        </authorList>
    </citation>
    <scope>NUCLEOTIDE SEQUENCE [LARGE SCALE GENOMIC DNA]</scope>
    <source>
        <strain evidence="1 2">DSM 24955</strain>
    </source>
</reference>
<dbReference type="PROSITE" id="PS51257">
    <property type="entry name" value="PROKAR_LIPOPROTEIN"/>
    <property type="match status" value="1"/>
</dbReference>
<dbReference type="EMBL" id="JAKIKU010000001">
    <property type="protein sequence ID" value="MCL1044249.1"/>
    <property type="molecule type" value="Genomic_DNA"/>
</dbReference>
<evidence type="ECO:0000313" key="1">
    <source>
        <dbReference type="EMBL" id="MCL1044249.1"/>
    </source>
</evidence>
<proteinExistence type="predicted"/>
<keyword evidence="2" id="KW-1185">Reference proteome</keyword>
<organism evidence="1 2">
    <name type="scientific">Shewanella electrodiphila</name>
    <dbReference type="NCBI Taxonomy" id="934143"/>
    <lineage>
        <taxon>Bacteria</taxon>
        <taxon>Pseudomonadati</taxon>
        <taxon>Pseudomonadota</taxon>
        <taxon>Gammaproteobacteria</taxon>
        <taxon>Alteromonadales</taxon>
        <taxon>Shewanellaceae</taxon>
        <taxon>Shewanella</taxon>
    </lineage>
</organism>
<comment type="caution">
    <text evidence="1">The sequence shown here is derived from an EMBL/GenBank/DDBJ whole genome shotgun (WGS) entry which is preliminary data.</text>
</comment>